<dbReference type="Gene3D" id="1.25.40.390">
    <property type="match status" value="1"/>
</dbReference>
<keyword evidence="5" id="KW-0998">Cell outer membrane</keyword>
<dbReference type="SUPFAM" id="SSF48452">
    <property type="entry name" value="TPR-like"/>
    <property type="match status" value="1"/>
</dbReference>
<evidence type="ECO:0000313" key="9">
    <source>
        <dbReference type="EMBL" id="MCX8525293.1"/>
    </source>
</evidence>
<evidence type="ECO:0000313" key="10">
    <source>
        <dbReference type="Proteomes" id="UP001073122"/>
    </source>
</evidence>
<dbReference type="Pfam" id="PF14322">
    <property type="entry name" value="SusD-like_3"/>
    <property type="match status" value="1"/>
</dbReference>
<name>A0ABT3XUJ2_9FLAO</name>
<proteinExistence type="inferred from homology"/>
<gene>
    <name evidence="9" type="ORF">OF897_15350</name>
</gene>
<dbReference type="EMBL" id="JAOVZW010000018">
    <property type="protein sequence ID" value="MCX8525293.1"/>
    <property type="molecule type" value="Genomic_DNA"/>
</dbReference>
<reference evidence="9" key="1">
    <citation type="submission" date="2022-10" db="EMBL/GenBank/DDBJ databases">
        <title>Chryseobacterium sp. nov., a novel bacterial species.</title>
        <authorList>
            <person name="Cao Y."/>
        </authorList>
    </citation>
    <scope>NUCLEOTIDE SEQUENCE</scope>
    <source>
        <strain evidence="9">CCTCC AB2015118</strain>
    </source>
</reference>
<evidence type="ECO:0000259" key="8">
    <source>
        <dbReference type="Pfam" id="PF14322"/>
    </source>
</evidence>
<feature type="domain" description="SusD-like N-terminal" evidence="8">
    <location>
        <begin position="77"/>
        <end position="204"/>
    </location>
</feature>
<keyword evidence="10" id="KW-1185">Reference proteome</keyword>
<dbReference type="Pfam" id="PF07980">
    <property type="entry name" value="SusD_RagB"/>
    <property type="match status" value="1"/>
</dbReference>
<evidence type="ECO:0000256" key="4">
    <source>
        <dbReference type="ARBA" id="ARBA00023136"/>
    </source>
</evidence>
<evidence type="ECO:0000256" key="3">
    <source>
        <dbReference type="ARBA" id="ARBA00022729"/>
    </source>
</evidence>
<accession>A0ABT3XUJ2</accession>
<protein>
    <submittedName>
        <fullName evidence="9">RagB/SusD family nutrient uptake outer membrane protein</fullName>
    </submittedName>
</protein>
<evidence type="ECO:0000256" key="2">
    <source>
        <dbReference type="ARBA" id="ARBA00006275"/>
    </source>
</evidence>
<feature type="chain" id="PRO_5046389424" evidence="6">
    <location>
        <begin position="23"/>
        <end position="525"/>
    </location>
</feature>
<evidence type="ECO:0000259" key="7">
    <source>
        <dbReference type="Pfam" id="PF07980"/>
    </source>
</evidence>
<evidence type="ECO:0000256" key="6">
    <source>
        <dbReference type="SAM" id="SignalP"/>
    </source>
</evidence>
<feature type="domain" description="RagB/SusD" evidence="7">
    <location>
        <begin position="375"/>
        <end position="525"/>
    </location>
</feature>
<dbReference type="PROSITE" id="PS51257">
    <property type="entry name" value="PROKAR_LIPOPROTEIN"/>
    <property type="match status" value="1"/>
</dbReference>
<dbReference type="RefSeq" id="WP_267266554.1">
    <property type="nucleotide sequence ID" value="NZ_JAOVZW010000018.1"/>
</dbReference>
<dbReference type="Proteomes" id="UP001073122">
    <property type="component" value="Unassembled WGS sequence"/>
</dbReference>
<feature type="signal peptide" evidence="6">
    <location>
        <begin position="1"/>
        <end position="22"/>
    </location>
</feature>
<comment type="caution">
    <text evidence="9">The sequence shown here is derived from an EMBL/GenBank/DDBJ whole genome shotgun (WGS) entry which is preliminary data.</text>
</comment>
<comment type="similarity">
    <text evidence="2">Belongs to the SusD family.</text>
</comment>
<comment type="subcellular location">
    <subcellularLocation>
        <location evidence="1">Cell outer membrane</location>
    </subcellularLocation>
</comment>
<dbReference type="InterPro" id="IPR011990">
    <property type="entry name" value="TPR-like_helical_dom_sf"/>
</dbReference>
<sequence>MKNIFKLSILTLGLLASSSCNNDLLDTYSPGVIYEADGLTSSADLQLLMNSTLSILVTRSESEYVSIFTDEVGIGFANGGQGITEEYVFFLNSGSDFPASIWAETYLAISRLNRILDAADKIKPKDATDAALIDNIRAQALTLRAYGHLRILSYFTTDMTSNTALAGIIANRLYEYDVNDFPRNTNGEFYTFIHNDLNRAITLFQSSNLASNPNYGNINFARGLKARAYAYKGDYTNAESWANQVINTAGLTLATKAQYRTIFWTDAVVPEVLFRVQRNNQQNAQATNLHNAWFSVRPSAAGSPYYEVSRALHNKLNPNNNTDANNFGTLIPDVRANLIIGPDSSIDPNYSSAADYRNSDKLIINKHGGRLNISANTAASTTANTFNNSFKVMRMSEMYTIVAEARANASDFVGVRTAIKAIRDARYGASTTVTAPTTPTAAWKMILDEKRLEFAFEGYRFLDLKRLGTKANAGIDRDPADYSSLTSNYPGGNPQNLPLTSYKWTLPIPTIETNVNSLIVQNPGY</sequence>
<organism evidence="9 10">
    <name type="scientific">Chryseobacterium formosus</name>
    <dbReference type="NCBI Taxonomy" id="1537363"/>
    <lineage>
        <taxon>Bacteria</taxon>
        <taxon>Pseudomonadati</taxon>
        <taxon>Bacteroidota</taxon>
        <taxon>Flavobacteriia</taxon>
        <taxon>Flavobacteriales</taxon>
        <taxon>Weeksellaceae</taxon>
        <taxon>Chryseobacterium group</taxon>
        <taxon>Chryseobacterium</taxon>
    </lineage>
</organism>
<evidence type="ECO:0000256" key="1">
    <source>
        <dbReference type="ARBA" id="ARBA00004442"/>
    </source>
</evidence>
<dbReference type="InterPro" id="IPR033985">
    <property type="entry name" value="SusD-like_N"/>
</dbReference>
<evidence type="ECO:0000256" key="5">
    <source>
        <dbReference type="ARBA" id="ARBA00023237"/>
    </source>
</evidence>
<keyword evidence="4" id="KW-0472">Membrane</keyword>
<keyword evidence="3 6" id="KW-0732">Signal</keyword>
<dbReference type="InterPro" id="IPR012944">
    <property type="entry name" value="SusD_RagB_dom"/>
</dbReference>